<accession>A0A561E9Z1</accession>
<dbReference type="InterPro" id="IPR001279">
    <property type="entry name" value="Metallo-B-lactamas"/>
</dbReference>
<protein>
    <submittedName>
        <fullName evidence="2">L-ascorbate metabolism protein UlaG (Beta-lactamase superfamily)</fullName>
    </submittedName>
</protein>
<dbReference type="InterPro" id="IPR036866">
    <property type="entry name" value="RibonucZ/Hydroxyglut_hydro"/>
</dbReference>
<keyword evidence="3" id="KW-1185">Reference proteome</keyword>
<evidence type="ECO:0000259" key="1">
    <source>
        <dbReference type="SMART" id="SM00849"/>
    </source>
</evidence>
<dbReference type="SMART" id="SM00849">
    <property type="entry name" value="Lactamase_B"/>
    <property type="match status" value="1"/>
</dbReference>
<evidence type="ECO:0000313" key="2">
    <source>
        <dbReference type="EMBL" id="TWE12429.1"/>
    </source>
</evidence>
<sequence>MQITHLGHACLLVDVAGSRLLLDPGAFSTYADLTDLDAVLITHQHPDHVEVDKLSALLERNPAAVVHADPETTKILAEKEIPATATVVDESFHIGDVVIIPAGDKHAVINEYLPRIDNVGLLITAQDEPSLFHPGDALDAHPAGDVDVLAVPINAPWCAAKETVAFVRRIEPRVVVPIHDALLSDIGRTFYITQVGSFGREGGIEVKDLKGAGATNF</sequence>
<dbReference type="Proteomes" id="UP000318297">
    <property type="component" value="Unassembled WGS sequence"/>
</dbReference>
<feature type="domain" description="Metallo-beta-lactamase" evidence="1">
    <location>
        <begin position="7"/>
        <end position="179"/>
    </location>
</feature>
<dbReference type="OrthoDB" id="3190691at2"/>
<dbReference type="PANTHER" id="PTHR43546:SF3">
    <property type="entry name" value="UPF0173 METAL-DEPENDENT HYDROLASE MJ1163"/>
    <property type="match status" value="1"/>
</dbReference>
<reference evidence="2 3" key="1">
    <citation type="submission" date="2019-06" db="EMBL/GenBank/DDBJ databases">
        <title>Sequencing the genomes of 1000 actinobacteria strains.</title>
        <authorList>
            <person name="Klenk H.-P."/>
        </authorList>
    </citation>
    <scope>NUCLEOTIDE SEQUENCE [LARGE SCALE GENOMIC DNA]</scope>
    <source>
        <strain evidence="2 3">DSM 19560</strain>
    </source>
</reference>
<dbReference type="EMBL" id="VIVQ01000001">
    <property type="protein sequence ID" value="TWE12429.1"/>
    <property type="molecule type" value="Genomic_DNA"/>
</dbReference>
<organism evidence="2 3">
    <name type="scientific">Rudaeicoccus suwonensis</name>
    <dbReference type="NCBI Taxonomy" id="657409"/>
    <lineage>
        <taxon>Bacteria</taxon>
        <taxon>Bacillati</taxon>
        <taxon>Actinomycetota</taxon>
        <taxon>Actinomycetes</taxon>
        <taxon>Micrococcales</taxon>
        <taxon>Dermacoccaceae</taxon>
        <taxon>Rudaeicoccus</taxon>
    </lineage>
</organism>
<dbReference type="Pfam" id="PF13483">
    <property type="entry name" value="Lactamase_B_3"/>
    <property type="match status" value="1"/>
</dbReference>
<dbReference type="AlphaFoldDB" id="A0A561E9Z1"/>
<dbReference type="Gene3D" id="3.60.15.10">
    <property type="entry name" value="Ribonuclease Z/Hydroxyacylglutathione hydrolase-like"/>
    <property type="match status" value="1"/>
</dbReference>
<name>A0A561E9Z1_9MICO</name>
<dbReference type="InterPro" id="IPR050114">
    <property type="entry name" value="UPF0173_UPF0282_UlaG_hydrolase"/>
</dbReference>
<comment type="caution">
    <text evidence="2">The sequence shown here is derived from an EMBL/GenBank/DDBJ whole genome shotgun (WGS) entry which is preliminary data.</text>
</comment>
<proteinExistence type="predicted"/>
<dbReference type="SUPFAM" id="SSF56281">
    <property type="entry name" value="Metallo-hydrolase/oxidoreductase"/>
    <property type="match status" value="1"/>
</dbReference>
<dbReference type="RefSeq" id="WP_145226439.1">
    <property type="nucleotide sequence ID" value="NZ_VIVQ01000001.1"/>
</dbReference>
<evidence type="ECO:0000313" key="3">
    <source>
        <dbReference type="Proteomes" id="UP000318297"/>
    </source>
</evidence>
<dbReference type="PANTHER" id="PTHR43546">
    <property type="entry name" value="UPF0173 METAL-DEPENDENT HYDROLASE MJ1163-RELATED"/>
    <property type="match status" value="1"/>
</dbReference>
<gene>
    <name evidence="2" type="ORF">BKA23_1237</name>
</gene>